<dbReference type="EMBL" id="HACG01026554">
    <property type="protein sequence ID" value="CEK73419.1"/>
    <property type="molecule type" value="Transcribed_RNA"/>
</dbReference>
<dbReference type="AlphaFoldDB" id="A0A0B6ZXS4"/>
<name>A0A0B6ZXS4_9EUPU</name>
<accession>A0A0B6ZXS4</accession>
<gene>
    <name evidence="1" type="primary">ORF86710</name>
</gene>
<reference evidence="1" key="1">
    <citation type="submission" date="2014-12" db="EMBL/GenBank/DDBJ databases">
        <title>Insight into the proteome of Arion vulgaris.</title>
        <authorList>
            <person name="Aradska J."/>
            <person name="Bulat T."/>
            <person name="Smidak R."/>
            <person name="Sarate P."/>
            <person name="Gangsoo J."/>
            <person name="Sialana F."/>
            <person name="Bilban M."/>
            <person name="Lubec G."/>
        </authorList>
    </citation>
    <scope>NUCLEOTIDE SEQUENCE</scope>
    <source>
        <tissue evidence="1">Skin</tissue>
    </source>
</reference>
<organism evidence="1">
    <name type="scientific">Arion vulgaris</name>
    <dbReference type="NCBI Taxonomy" id="1028688"/>
    <lineage>
        <taxon>Eukaryota</taxon>
        <taxon>Metazoa</taxon>
        <taxon>Spiralia</taxon>
        <taxon>Lophotrochozoa</taxon>
        <taxon>Mollusca</taxon>
        <taxon>Gastropoda</taxon>
        <taxon>Heterobranchia</taxon>
        <taxon>Euthyneura</taxon>
        <taxon>Panpulmonata</taxon>
        <taxon>Eupulmonata</taxon>
        <taxon>Stylommatophora</taxon>
        <taxon>Helicina</taxon>
        <taxon>Arionoidea</taxon>
        <taxon>Arionidae</taxon>
        <taxon>Arion</taxon>
    </lineage>
</organism>
<feature type="non-terminal residue" evidence="1">
    <location>
        <position position="66"/>
    </location>
</feature>
<evidence type="ECO:0000313" key="1">
    <source>
        <dbReference type="EMBL" id="CEK73419.1"/>
    </source>
</evidence>
<protein>
    <submittedName>
        <fullName evidence="1">Uncharacterized protein</fullName>
    </submittedName>
</protein>
<dbReference type="PROSITE" id="PS51257">
    <property type="entry name" value="PROKAR_LIPOPROTEIN"/>
    <property type="match status" value="1"/>
</dbReference>
<sequence length="66" mass="7310">MMKTITNALLASWSMSCILLVFCYRYQARIVSLAEIIESLSSDAVACIDVYQTLAAVNTCEQTEVL</sequence>
<proteinExistence type="predicted"/>